<reference evidence="2 3" key="1">
    <citation type="journal article" date="2018" name="Plant J.">
        <title>Genome sequences of Chlorella sorokiniana UTEX 1602 and Micractinium conductrix SAG 241.80: implications to maltose excretion by a green alga.</title>
        <authorList>
            <person name="Arriola M.B."/>
            <person name="Velmurugan N."/>
            <person name="Zhang Y."/>
            <person name="Plunkett M.H."/>
            <person name="Hondzo H."/>
            <person name="Barney B.M."/>
        </authorList>
    </citation>
    <scope>NUCLEOTIDE SEQUENCE [LARGE SCALE GENOMIC DNA]</scope>
    <source>
        <strain evidence="3">UTEX 1602</strain>
    </source>
</reference>
<keyword evidence="3" id="KW-1185">Reference proteome</keyword>
<dbReference type="AlphaFoldDB" id="A0A2P6TQK7"/>
<feature type="region of interest" description="Disordered" evidence="1">
    <location>
        <begin position="1"/>
        <end position="44"/>
    </location>
</feature>
<evidence type="ECO:0000313" key="2">
    <source>
        <dbReference type="EMBL" id="PRW56318.1"/>
    </source>
</evidence>
<name>A0A2P6TQK7_CHLSO</name>
<sequence>MRPIIRLPSRRNARRAPAPLPFKAVEPGMHASANTSKSAPAATDSEWTIPTAPAAAAAADATCLLTFFSSGRRSTVGEVQPPQVPYGVPPATSSSFWATDAYSLDLELSAAEALWLVSPPALEAATPDSLQLAPSRTHPMSPRALRTRAATAAAATKRQLRAAHKRVAASSAAVSWSQLRTAVAASPLLSARIR</sequence>
<organism evidence="2 3">
    <name type="scientific">Chlorella sorokiniana</name>
    <name type="common">Freshwater green alga</name>
    <dbReference type="NCBI Taxonomy" id="3076"/>
    <lineage>
        <taxon>Eukaryota</taxon>
        <taxon>Viridiplantae</taxon>
        <taxon>Chlorophyta</taxon>
        <taxon>core chlorophytes</taxon>
        <taxon>Trebouxiophyceae</taxon>
        <taxon>Chlorellales</taxon>
        <taxon>Chlorellaceae</taxon>
        <taxon>Chlorella clade</taxon>
        <taxon>Chlorella</taxon>
    </lineage>
</organism>
<dbReference type="Proteomes" id="UP000239899">
    <property type="component" value="Unassembled WGS sequence"/>
</dbReference>
<dbReference type="EMBL" id="LHPG02000009">
    <property type="protein sequence ID" value="PRW56318.1"/>
    <property type="molecule type" value="Genomic_DNA"/>
</dbReference>
<protein>
    <submittedName>
        <fullName evidence="2">Uncharacterized protein</fullName>
    </submittedName>
</protein>
<evidence type="ECO:0000313" key="3">
    <source>
        <dbReference type="Proteomes" id="UP000239899"/>
    </source>
</evidence>
<proteinExistence type="predicted"/>
<gene>
    <name evidence="2" type="ORF">C2E21_5300</name>
</gene>
<evidence type="ECO:0000256" key="1">
    <source>
        <dbReference type="SAM" id="MobiDB-lite"/>
    </source>
</evidence>
<comment type="caution">
    <text evidence="2">The sequence shown here is derived from an EMBL/GenBank/DDBJ whole genome shotgun (WGS) entry which is preliminary data.</text>
</comment>
<accession>A0A2P6TQK7</accession>